<evidence type="ECO:0000313" key="1">
    <source>
        <dbReference type="EMBL" id="GIY56509.1"/>
    </source>
</evidence>
<accession>A0AAV4UFT4</accession>
<comment type="caution">
    <text evidence="1">The sequence shown here is derived from an EMBL/GenBank/DDBJ whole genome shotgun (WGS) entry which is preliminary data.</text>
</comment>
<protein>
    <submittedName>
        <fullName evidence="1">Uncharacterized protein</fullName>
    </submittedName>
</protein>
<reference evidence="1 2" key="1">
    <citation type="submission" date="2021-06" db="EMBL/GenBank/DDBJ databases">
        <title>Caerostris extrusa draft genome.</title>
        <authorList>
            <person name="Kono N."/>
            <person name="Arakawa K."/>
        </authorList>
    </citation>
    <scope>NUCLEOTIDE SEQUENCE [LARGE SCALE GENOMIC DNA]</scope>
</reference>
<gene>
    <name evidence="1" type="ORF">CEXT_682161</name>
</gene>
<sequence length="84" mass="9498">MWDRTAISHSQKLGLFAGKRHIYNGELGDKHEWCHAVFPDESPVQHIASRCPYTWHRRGTTIARTPLSPSYECSSDGLSTLSLT</sequence>
<proteinExistence type="predicted"/>
<name>A0AAV4UFT4_CAEEX</name>
<keyword evidence="2" id="KW-1185">Reference proteome</keyword>
<dbReference type="Proteomes" id="UP001054945">
    <property type="component" value="Unassembled WGS sequence"/>
</dbReference>
<evidence type="ECO:0000313" key="2">
    <source>
        <dbReference type="Proteomes" id="UP001054945"/>
    </source>
</evidence>
<organism evidence="1 2">
    <name type="scientific">Caerostris extrusa</name>
    <name type="common">Bark spider</name>
    <name type="synonym">Caerostris bankana</name>
    <dbReference type="NCBI Taxonomy" id="172846"/>
    <lineage>
        <taxon>Eukaryota</taxon>
        <taxon>Metazoa</taxon>
        <taxon>Ecdysozoa</taxon>
        <taxon>Arthropoda</taxon>
        <taxon>Chelicerata</taxon>
        <taxon>Arachnida</taxon>
        <taxon>Araneae</taxon>
        <taxon>Araneomorphae</taxon>
        <taxon>Entelegynae</taxon>
        <taxon>Araneoidea</taxon>
        <taxon>Araneidae</taxon>
        <taxon>Caerostris</taxon>
    </lineage>
</organism>
<dbReference type="EMBL" id="BPLR01012774">
    <property type="protein sequence ID" value="GIY56509.1"/>
    <property type="molecule type" value="Genomic_DNA"/>
</dbReference>
<dbReference type="AlphaFoldDB" id="A0AAV4UFT4"/>